<dbReference type="InParanoid" id="A0A482WN15"/>
<dbReference type="SMR" id="A0A482WN15"/>
<gene>
    <name evidence="14" type="ORF">LSTR_LSTR015741</name>
</gene>
<evidence type="ECO:0000256" key="5">
    <source>
        <dbReference type="ARBA" id="ARBA00022723"/>
    </source>
</evidence>
<feature type="transmembrane region" description="Helical" evidence="13">
    <location>
        <begin position="29"/>
        <end position="48"/>
    </location>
</feature>
<keyword evidence="13" id="KW-1133">Transmembrane helix</keyword>
<comment type="caution">
    <text evidence="14">The sequence shown here is derived from an EMBL/GenBank/DDBJ whole genome shotgun (WGS) entry which is preliminary data.</text>
</comment>
<dbReference type="Proteomes" id="UP000291343">
    <property type="component" value="Unassembled WGS sequence"/>
</dbReference>
<dbReference type="STRING" id="195883.A0A482WN15"/>
<evidence type="ECO:0000313" key="14">
    <source>
        <dbReference type="EMBL" id="RZF34581.1"/>
    </source>
</evidence>
<evidence type="ECO:0000256" key="1">
    <source>
        <dbReference type="ARBA" id="ARBA00001913"/>
    </source>
</evidence>
<accession>A0A482WN15</accession>
<dbReference type="GO" id="GO:0005509">
    <property type="term" value="F:calcium ion binding"/>
    <property type="evidence" value="ECO:0007669"/>
    <property type="project" value="InterPro"/>
</dbReference>
<dbReference type="PANTHER" id="PTHR13023">
    <property type="entry name" value="APYRASE"/>
    <property type="match status" value="1"/>
</dbReference>
<proteinExistence type="inferred from homology"/>
<feature type="binding site" evidence="12">
    <location>
        <position position="396"/>
    </location>
    <ligand>
        <name>Ca(2+)</name>
        <dbReference type="ChEBI" id="CHEBI:29108"/>
    </ligand>
</feature>
<dbReference type="AlphaFoldDB" id="A0A482WN15"/>
<keyword evidence="7 12" id="KW-0106">Calcium</keyword>
<feature type="binding site" evidence="12">
    <location>
        <position position="167"/>
    </location>
    <ligand>
        <name>Ca(2+)</name>
        <dbReference type="ChEBI" id="CHEBI:29108"/>
    </ligand>
</feature>
<keyword evidence="13" id="KW-0812">Transmembrane</keyword>
<feature type="binding site" evidence="12">
    <location>
        <position position="344"/>
    </location>
    <ligand>
        <name>Ca(2+)</name>
        <dbReference type="ChEBI" id="CHEBI:29108"/>
    </ligand>
</feature>
<dbReference type="EC" id="3.6.1.5" evidence="2"/>
<keyword evidence="8" id="KW-1199">Hemostasis impairing toxin</keyword>
<evidence type="ECO:0000256" key="4">
    <source>
        <dbReference type="ARBA" id="ARBA00022656"/>
    </source>
</evidence>
<keyword evidence="15" id="KW-1185">Reference proteome</keyword>
<evidence type="ECO:0000256" key="9">
    <source>
        <dbReference type="ARBA" id="ARBA00025738"/>
    </source>
</evidence>
<dbReference type="EMBL" id="QKKF02031049">
    <property type="protein sequence ID" value="RZF34581.1"/>
    <property type="molecule type" value="Genomic_DNA"/>
</dbReference>
<protein>
    <recommendedName>
        <fullName evidence="11">Apyrase</fullName>
        <ecNumber evidence="2">3.6.1.5</ecNumber>
    </recommendedName>
</protein>
<evidence type="ECO:0000256" key="11">
    <source>
        <dbReference type="ARBA" id="ARBA00074431"/>
    </source>
</evidence>
<comment type="similarity">
    <text evidence="9">Belongs to the apyrase family.</text>
</comment>
<evidence type="ECO:0000256" key="10">
    <source>
        <dbReference type="ARBA" id="ARBA00047297"/>
    </source>
</evidence>
<keyword evidence="13" id="KW-0472">Membrane</keyword>
<keyword evidence="4" id="KW-0800">Toxin</keyword>
<feature type="binding site" evidence="12">
    <location>
        <position position="214"/>
    </location>
    <ligand>
        <name>Ca(2+)</name>
        <dbReference type="ChEBI" id="CHEBI:29108"/>
    </ligand>
</feature>
<evidence type="ECO:0000256" key="12">
    <source>
        <dbReference type="PIRSR" id="PIRSR609283-1"/>
    </source>
</evidence>
<evidence type="ECO:0000256" key="8">
    <source>
        <dbReference type="ARBA" id="ARBA00023240"/>
    </source>
</evidence>
<dbReference type="FunFam" id="2.120.10.100:FF:000001">
    <property type="entry name" value="Soluble calcium-activated nucleotidase 1"/>
    <property type="match status" value="1"/>
</dbReference>
<comment type="catalytic activity">
    <reaction evidence="10">
        <text>a ribonucleoside 5'-triphosphate + 2 H2O = a ribonucleoside 5'-phosphate + 2 phosphate + 2 H(+)</text>
        <dbReference type="Rhea" id="RHEA:36795"/>
        <dbReference type="ChEBI" id="CHEBI:15377"/>
        <dbReference type="ChEBI" id="CHEBI:15378"/>
        <dbReference type="ChEBI" id="CHEBI:43474"/>
        <dbReference type="ChEBI" id="CHEBI:58043"/>
        <dbReference type="ChEBI" id="CHEBI:61557"/>
        <dbReference type="EC" id="3.6.1.5"/>
    </reaction>
    <physiologicalReaction direction="left-to-right" evidence="10">
        <dbReference type="Rhea" id="RHEA:36796"/>
    </physiologicalReaction>
</comment>
<dbReference type="InterPro" id="IPR009283">
    <property type="entry name" value="Apyrase"/>
</dbReference>
<keyword evidence="3" id="KW-1201">Platelet aggregation inhibiting toxin</keyword>
<evidence type="ECO:0000256" key="7">
    <source>
        <dbReference type="ARBA" id="ARBA00022837"/>
    </source>
</evidence>
<feature type="binding site" evidence="12">
    <location>
        <position position="166"/>
    </location>
    <ligand>
        <name>Ca(2+)</name>
        <dbReference type="ChEBI" id="CHEBI:29108"/>
    </ligand>
</feature>
<dbReference type="GO" id="GO:0045134">
    <property type="term" value="F:UDP phosphatase activity"/>
    <property type="evidence" value="ECO:0007669"/>
    <property type="project" value="TreeGrafter"/>
</dbReference>
<evidence type="ECO:0000256" key="13">
    <source>
        <dbReference type="SAM" id="Phobius"/>
    </source>
</evidence>
<dbReference type="Gene3D" id="2.120.10.100">
    <property type="entry name" value="Apyrase"/>
    <property type="match status" value="1"/>
</dbReference>
<dbReference type="GO" id="GO:0030166">
    <property type="term" value="P:proteoglycan biosynthetic process"/>
    <property type="evidence" value="ECO:0007669"/>
    <property type="project" value="TreeGrafter"/>
</dbReference>
<dbReference type="OrthoDB" id="25028at2759"/>
<dbReference type="SUPFAM" id="SSF101887">
    <property type="entry name" value="Apyrase"/>
    <property type="match status" value="1"/>
</dbReference>
<feature type="binding site" evidence="12">
    <location>
        <position position="283"/>
    </location>
    <ligand>
        <name>Ca(2+)</name>
        <dbReference type="ChEBI" id="CHEBI:29108"/>
    </ligand>
</feature>
<evidence type="ECO:0000313" key="15">
    <source>
        <dbReference type="Proteomes" id="UP000291343"/>
    </source>
</evidence>
<dbReference type="InterPro" id="IPR036258">
    <property type="entry name" value="Apyrase_sf"/>
</dbReference>
<organism evidence="14 15">
    <name type="scientific">Laodelphax striatellus</name>
    <name type="common">Small brown planthopper</name>
    <name type="synonym">Delphax striatella</name>
    <dbReference type="NCBI Taxonomy" id="195883"/>
    <lineage>
        <taxon>Eukaryota</taxon>
        <taxon>Metazoa</taxon>
        <taxon>Ecdysozoa</taxon>
        <taxon>Arthropoda</taxon>
        <taxon>Hexapoda</taxon>
        <taxon>Insecta</taxon>
        <taxon>Pterygota</taxon>
        <taxon>Neoptera</taxon>
        <taxon>Paraneoptera</taxon>
        <taxon>Hemiptera</taxon>
        <taxon>Auchenorrhyncha</taxon>
        <taxon>Fulgoroidea</taxon>
        <taxon>Delphacidae</taxon>
        <taxon>Criomorphinae</taxon>
        <taxon>Laodelphax</taxon>
    </lineage>
</organism>
<dbReference type="FunCoup" id="A0A482WN15">
    <property type="interactions" value="648"/>
</dbReference>
<comment type="cofactor">
    <cofactor evidence="1 12">
        <name>Ca(2+)</name>
        <dbReference type="ChEBI" id="CHEBI:29108"/>
    </cofactor>
</comment>
<dbReference type="GO" id="GO:0004050">
    <property type="term" value="F:apyrase activity"/>
    <property type="evidence" value="ECO:0007669"/>
    <property type="project" value="UniProtKB-EC"/>
</dbReference>
<dbReference type="PANTHER" id="PTHR13023:SF3">
    <property type="entry name" value="SOLUBLE CALCIUM-ACTIVATED NUCLEOTIDASE 1"/>
    <property type="match status" value="1"/>
</dbReference>
<keyword evidence="6" id="KW-0378">Hydrolase</keyword>
<dbReference type="GO" id="GO:0090729">
    <property type="term" value="F:toxin activity"/>
    <property type="evidence" value="ECO:0007669"/>
    <property type="project" value="UniProtKB-KW"/>
</dbReference>
<evidence type="ECO:0000256" key="2">
    <source>
        <dbReference type="ARBA" id="ARBA00012148"/>
    </source>
</evidence>
<keyword evidence="5 12" id="KW-0479">Metal-binding</keyword>
<sequence length="401" mass="46086">MSSRDWRKALRSPPAYRVGNRTFKLQTHYITMIAVVGVIVIILLYASVSTRSAETLVSYGLNNEVNRDAHKKYSSCVNNVMYNTTYPLTAPVPTLHGIKYRIGIISDMDKLSKSPDEPHTWISHYRKGYLTWNRSMTPAVSIFWDEGPPKLLKTKYSEKGRGMELSELIVFNGKLLSFDDRTGIVYEIDESGRSIPWVILMDGNGHTDKGFKCEWATMKDGWLYVGSMGKEWTTATGQFVNTHPMWVKRISPLGLVEHEDWHNRYVQIRAMVDIQFPGYMLHESAVWSPVHKKWFFLPRRMSKETYDENTDERMATNIMIVADENFTNFEVKHIGQVIPTHGFSSFKFIPGSHDQAIVALKSEEYQGKIATYIMAFTIQGDILYPETKISDSMKFEGIEFV</sequence>
<name>A0A482WN15_LAOST</name>
<dbReference type="Pfam" id="PF06079">
    <property type="entry name" value="Apyrase"/>
    <property type="match status" value="1"/>
</dbReference>
<evidence type="ECO:0000256" key="6">
    <source>
        <dbReference type="ARBA" id="ARBA00022801"/>
    </source>
</evidence>
<dbReference type="GO" id="GO:0004382">
    <property type="term" value="F:GDP phosphatase activity"/>
    <property type="evidence" value="ECO:0007669"/>
    <property type="project" value="TreeGrafter"/>
</dbReference>
<reference evidence="14 15" key="1">
    <citation type="journal article" date="2017" name="Gigascience">
        <title>Genome sequence of the small brown planthopper, Laodelphax striatellus.</title>
        <authorList>
            <person name="Zhu J."/>
            <person name="Jiang F."/>
            <person name="Wang X."/>
            <person name="Yang P."/>
            <person name="Bao Y."/>
            <person name="Zhao W."/>
            <person name="Wang W."/>
            <person name="Lu H."/>
            <person name="Wang Q."/>
            <person name="Cui N."/>
            <person name="Li J."/>
            <person name="Chen X."/>
            <person name="Luo L."/>
            <person name="Yu J."/>
            <person name="Kang L."/>
            <person name="Cui F."/>
        </authorList>
    </citation>
    <scope>NUCLEOTIDE SEQUENCE [LARGE SCALE GENOMIC DNA]</scope>
    <source>
        <strain evidence="14">Lst14</strain>
    </source>
</reference>
<evidence type="ECO:0000256" key="3">
    <source>
        <dbReference type="ARBA" id="ARBA00022442"/>
    </source>
</evidence>